<dbReference type="SMART" id="SM00098">
    <property type="entry name" value="alkPPc"/>
    <property type="match status" value="1"/>
</dbReference>
<accession>A0A5E8B6J2</accession>
<keyword evidence="3" id="KW-0460">Magnesium</keyword>
<feature type="binding site" evidence="3">
    <location>
        <position position="509"/>
    </location>
    <ligand>
        <name>Zn(2+)</name>
        <dbReference type="ChEBI" id="CHEBI:29105"/>
        <label>2</label>
    </ligand>
</feature>
<feature type="binding site" evidence="3">
    <location>
        <position position="359"/>
    </location>
    <ligand>
        <name>Mg(2+)</name>
        <dbReference type="ChEBI" id="CHEBI:18420"/>
    </ligand>
</feature>
<reference evidence="7 8" key="1">
    <citation type="submission" date="2019-09" db="EMBL/GenBank/DDBJ databases">
        <authorList>
            <person name="Brejova B."/>
        </authorList>
    </citation>
    <scope>NUCLEOTIDE SEQUENCE [LARGE SCALE GENOMIC DNA]</scope>
</reference>
<dbReference type="Pfam" id="PF00245">
    <property type="entry name" value="Alk_phosphatase"/>
    <property type="match status" value="1"/>
</dbReference>
<evidence type="ECO:0000256" key="3">
    <source>
        <dbReference type="PIRSR" id="PIRSR601952-2"/>
    </source>
</evidence>
<dbReference type="Gene3D" id="3.40.720.10">
    <property type="entry name" value="Alkaline Phosphatase, subunit A"/>
    <property type="match status" value="1"/>
</dbReference>
<dbReference type="InterPro" id="IPR042085">
    <property type="entry name" value="Ap_crown"/>
</dbReference>
<feature type="binding site" evidence="3">
    <location>
        <position position="127"/>
    </location>
    <ligand>
        <name>Mg(2+)</name>
        <dbReference type="ChEBI" id="CHEBI:18420"/>
    </ligand>
</feature>
<feature type="binding site" evidence="3">
    <location>
        <position position="408"/>
    </location>
    <ligand>
        <name>Zn(2+)</name>
        <dbReference type="ChEBI" id="CHEBI:29105"/>
        <label>2</label>
    </ligand>
</feature>
<dbReference type="RefSeq" id="XP_031852204.1">
    <property type="nucleotide sequence ID" value="XM_031996313.1"/>
</dbReference>
<dbReference type="GO" id="GO:0046872">
    <property type="term" value="F:metal ion binding"/>
    <property type="evidence" value="ECO:0007669"/>
    <property type="project" value="UniProtKB-KW"/>
</dbReference>
<comment type="cofactor">
    <cofactor evidence="3">
        <name>Zn(2+)</name>
        <dbReference type="ChEBI" id="CHEBI:29105"/>
    </cofactor>
    <text evidence="3">Binds 2 Zn(2+) ions.</text>
</comment>
<feature type="region of interest" description="Disordered" evidence="5">
    <location>
        <begin position="1"/>
        <end position="41"/>
    </location>
</feature>
<keyword evidence="3" id="KW-0479">Metal-binding</keyword>
<evidence type="ECO:0000256" key="4">
    <source>
        <dbReference type="RuleBase" id="RU003946"/>
    </source>
</evidence>
<name>A0A5E8B6J2_9ASCO</name>
<evidence type="ECO:0000313" key="7">
    <source>
        <dbReference type="EMBL" id="VVT47199.1"/>
    </source>
</evidence>
<sequence>MSDSTFEKLPLVEEKIEGEIVPENSSNESQKQPKPSKKSKKFAYPSGARALIYFFVFISLIGFVARVCFIFHEEFNSKTNTNEVNVSKSDSDSISIWDILRGKCPGRDGMNEMQKPVKRNVILMISDGLGMGSLEMIHRAGENNNLALESHLLGFSAPKSTKTSHGPMDDTAIACGVDANNGESVGLYASGLPSASLIEAAKQAGYRTGVVVTSRITDDTPAAFTSHVRSVLDPSLIAQHQLGMYPLGRNVDLLIGGGRCAFLPNSTKESCRVDTKDLWNYAETNGWTVVKNMQQYIGLNHGTNVSLPLISLLSETDFPFEVDRDQTKYPSLDSTTLTALRSLAEASKDSDRGFFLVIEGSKIDNAAHDNDPVAQYHEVMAYDRAFQTVLDFAKDSSVETVVLSISNHDTGNLKVLKSENAVPNRFSSASKSCSYIVDTLAENSICANSPDASVRVSKMFEEFLGITDLTEEELNTIVSALDSTPGTRTKAISRIVSSRSGLVWSSEDHTVESTPVFGYSTNERVSRFLSHFFRTYAKSPSQISRVLERLMHIDLAGVTKQLNKASKEPKYKGFSRDNEPESDWMGFNMAGYRSMMDRPCSGYRK</sequence>
<keyword evidence="2" id="KW-0597">Phosphoprotein</keyword>
<feature type="binding site" evidence="3">
    <location>
        <position position="127"/>
    </location>
    <ligand>
        <name>Zn(2+)</name>
        <dbReference type="ChEBI" id="CHEBI:29105"/>
        <label>2</label>
    </ligand>
</feature>
<dbReference type="EMBL" id="CABVLU010000001">
    <property type="protein sequence ID" value="VVT47199.1"/>
    <property type="molecule type" value="Genomic_DNA"/>
</dbReference>
<feature type="binding site" evidence="3">
    <location>
        <position position="364"/>
    </location>
    <ligand>
        <name>Zn(2+)</name>
        <dbReference type="ChEBI" id="CHEBI:29105"/>
        <label>2</label>
    </ligand>
</feature>
<dbReference type="PANTHER" id="PTHR11596">
    <property type="entry name" value="ALKALINE PHOSPHATASE"/>
    <property type="match status" value="1"/>
</dbReference>
<organism evidence="7 8">
    <name type="scientific">Magnusiomyces paraingens</name>
    <dbReference type="NCBI Taxonomy" id="2606893"/>
    <lineage>
        <taxon>Eukaryota</taxon>
        <taxon>Fungi</taxon>
        <taxon>Dikarya</taxon>
        <taxon>Ascomycota</taxon>
        <taxon>Saccharomycotina</taxon>
        <taxon>Dipodascomycetes</taxon>
        <taxon>Dipodascales</taxon>
        <taxon>Dipodascaceae</taxon>
        <taxon>Magnusiomyces</taxon>
    </lineage>
</organism>
<evidence type="ECO:0000256" key="2">
    <source>
        <dbReference type="ARBA" id="ARBA00022553"/>
    </source>
</evidence>
<dbReference type="PANTHER" id="PTHR11596:SF5">
    <property type="entry name" value="ALKALINE PHOSPHATASE"/>
    <property type="match status" value="1"/>
</dbReference>
<feature type="binding site" evidence="3">
    <location>
        <position position="368"/>
    </location>
    <ligand>
        <name>Zn(2+)</name>
        <dbReference type="ChEBI" id="CHEBI:29105"/>
        <label>2</label>
    </ligand>
</feature>
<comment type="cofactor">
    <cofactor evidence="3">
        <name>Mg(2+)</name>
        <dbReference type="ChEBI" id="CHEBI:18420"/>
    </cofactor>
    <text evidence="3">Binds 1 Mg(2+) ion.</text>
</comment>
<keyword evidence="3" id="KW-0862">Zinc</keyword>
<dbReference type="GO" id="GO:0000329">
    <property type="term" value="C:fungal-type vacuole membrane"/>
    <property type="evidence" value="ECO:0007669"/>
    <property type="project" value="TreeGrafter"/>
</dbReference>
<dbReference type="InterPro" id="IPR017850">
    <property type="entry name" value="Alkaline_phosphatase_core_sf"/>
</dbReference>
<feature type="binding site" evidence="3">
    <location>
        <position position="218"/>
    </location>
    <ligand>
        <name>Mg(2+)</name>
        <dbReference type="ChEBI" id="CHEBI:18420"/>
    </ligand>
</feature>
<dbReference type="InterPro" id="IPR001952">
    <property type="entry name" value="Alkaline_phosphatase"/>
</dbReference>
<keyword evidence="6" id="KW-0472">Membrane</keyword>
<comment type="similarity">
    <text evidence="4">Belongs to the alkaline phosphatase family.</text>
</comment>
<dbReference type="EC" id="3.1.3.1" evidence="1"/>
<keyword evidence="6" id="KW-1133">Transmembrane helix</keyword>
<proteinExistence type="inferred from homology"/>
<keyword evidence="8" id="KW-1185">Reference proteome</keyword>
<gene>
    <name evidence="7" type="ORF">SAPINGB_P001592</name>
</gene>
<dbReference type="GO" id="GO:0004035">
    <property type="term" value="F:alkaline phosphatase activity"/>
    <property type="evidence" value="ECO:0007669"/>
    <property type="project" value="UniProtKB-EC"/>
</dbReference>
<evidence type="ECO:0000313" key="8">
    <source>
        <dbReference type="Proteomes" id="UP000398389"/>
    </source>
</evidence>
<evidence type="ECO:0000256" key="1">
    <source>
        <dbReference type="ARBA" id="ARBA00012647"/>
    </source>
</evidence>
<evidence type="ECO:0000256" key="5">
    <source>
        <dbReference type="SAM" id="MobiDB-lite"/>
    </source>
</evidence>
<dbReference type="SUPFAM" id="SSF53649">
    <property type="entry name" value="Alkaline phosphatase-like"/>
    <property type="match status" value="1"/>
</dbReference>
<dbReference type="AlphaFoldDB" id="A0A5E8B6J2"/>
<dbReference type="PRINTS" id="PR00113">
    <property type="entry name" value="ALKPHPHTASE"/>
</dbReference>
<protein>
    <recommendedName>
        <fullName evidence="1">alkaline phosphatase</fullName>
        <ecNumber evidence="1">3.1.3.1</ecNumber>
    </recommendedName>
</protein>
<dbReference type="Gene3D" id="1.10.1200.140">
    <property type="entry name" value="Alkaline phosphatase, crown domain"/>
    <property type="match status" value="1"/>
</dbReference>
<dbReference type="GeneID" id="43580413"/>
<dbReference type="CDD" id="cd16012">
    <property type="entry name" value="ALP"/>
    <property type="match status" value="1"/>
</dbReference>
<dbReference type="GO" id="GO:0019637">
    <property type="term" value="P:organophosphate metabolic process"/>
    <property type="evidence" value="ECO:0007669"/>
    <property type="project" value="UniProtKB-ARBA"/>
</dbReference>
<evidence type="ECO:0000256" key="6">
    <source>
        <dbReference type="SAM" id="Phobius"/>
    </source>
</evidence>
<feature type="binding site" evidence="3">
    <location>
        <position position="220"/>
    </location>
    <ligand>
        <name>Mg(2+)</name>
        <dbReference type="ChEBI" id="CHEBI:18420"/>
    </ligand>
</feature>
<feature type="transmembrane region" description="Helical" evidence="6">
    <location>
        <begin position="50"/>
        <end position="72"/>
    </location>
</feature>
<dbReference type="Proteomes" id="UP000398389">
    <property type="component" value="Unassembled WGS sequence"/>
</dbReference>
<keyword evidence="6" id="KW-0812">Transmembrane</keyword>
<dbReference type="OrthoDB" id="7392499at2759"/>